<accession>A0A845SMD6</accession>
<dbReference type="PROSITE" id="PS51819">
    <property type="entry name" value="VOC"/>
    <property type="match status" value="1"/>
</dbReference>
<evidence type="ECO:0000313" key="2">
    <source>
        <dbReference type="EMBL" id="NDL63781.1"/>
    </source>
</evidence>
<proteinExistence type="predicted"/>
<comment type="caution">
    <text evidence="2">The sequence shown here is derived from an EMBL/GenBank/DDBJ whole genome shotgun (WGS) entry which is preliminary data.</text>
</comment>
<dbReference type="EMBL" id="WUBS01000009">
    <property type="protein sequence ID" value="NDL63781.1"/>
    <property type="molecule type" value="Genomic_DNA"/>
</dbReference>
<feature type="domain" description="VOC" evidence="1">
    <location>
        <begin position="4"/>
        <end position="126"/>
    </location>
</feature>
<reference evidence="2 3" key="2">
    <citation type="submission" date="2020-02" db="EMBL/GenBank/DDBJ databases">
        <title>The new genus of Enterobacteriales.</title>
        <authorList>
            <person name="Kim I.S."/>
        </authorList>
    </citation>
    <scope>NUCLEOTIDE SEQUENCE [LARGE SCALE GENOMIC DNA]</scope>
    <source>
        <strain evidence="2 3">SAP-6</strain>
    </source>
</reference>
<dbReference type="Proteomes" id="UP000461443">
    <property type="component" value="Unassembled WGS sequence"/>
</dbReference>
<reference evidence="2 3" key="1">
    <citation type="submission" date="2019-12" db="EMBL/GenBank/DDBJ databases">
        <authorList>
            <person name="Lee S.D."/>
        </authorList>
    </citation>
    <scope>NUCLEOTIDE SEQUENCE [LARGE SCALE GENOMIC DNA]</scope>
    <source>
        <strain evidence="2 3">SAP-6</strain>
    </source>
</reference>
<dbReference type="InterPro" id="IPR058997">
    <property type="entry name" value="YycE-like_C"/>
</dbReference>
<dbReference type="InterPro" id="IPR029068">
    <property type="entry name" value="Glyas_Bleomycin-R_OHBP_Dase"/>
</dbReference>
<dbReference type="Pfam" id="PF22658">
    <property type="entry name" value="YycE-like_N"/>
    <property type="match status" value="1"/>
</dbReference>
<dbReference type="SUPFAM" id="SSF54593">
    <property type="entry name" value="Glyoxalase/Bleomycin resistance protein/Dihydroxybiphenyl dioxygenase"/>
    <property type="match status" value="1"/>
</dbReference>
<dbReference type="InterPro" id="IPR058998">
    <property type="entry name" value="YycE-like_N"/>
</dbReference>
<gene>
    <name evidence="2" type="ORF">GRH90_13620</name>
</gene>
<protein>
    <submittedName>
        <fullName evidence="2">VOC family protein</fullName>
    </submittedName>
</protein>
<dbReference type="Gene3D" id="3.10.180.10">
    <property type="entry name" value="2,3-Dihydroxybiphenyl 1,2-Dioxygenase, domain 1"/>
    <property type="match status" value="1"/>
</dbReference>
<dbReference type="CDD" id="cd06587">
    <property type="entry name" value="VOC"/>
    <property type="match status" value="1"/>
</dbReference>
<dbReference type="Pfam" id="PF22659">
    <property type="entry name" value="YycE-like_C"/>
    <property type="match status" value="1"/>
</dbReference>
<name>A0A845SMD6_9GAMM</name>
<evidence type="ECO:0000259" key="1">
    <source>
        <dbReference type="PROSITE" id="PS51819"/>
    </source>
</evidence>
<dbReference type="InterPro" id="IPR037523">
    <property type="entry name" value="VOC_core"/>
</dbReference>
<evidence type="ECO:0000313" key="3">
    <source>
        <dbReference type="Proteomes" id="UP000461443"/>
    </source>
</evidence>
<organism evidence="2 3">
    <name type="scientific">Acerihabitans arboris</name>
    <dbReference type="NCBI Taxonomy" id="2691583"/>
    <lineage>
        <taxon>Bacteria</taxon>
        <taxon>Pseudomonadati</taxon>
        <taxon>Pseudomonadota</taxon>
        <taxon>Gammaproteobacteria</taxon>
        <taxon>Enterobacterales</taxon>
        <taxon>Pectobacteriaceae</taxon>
        <taxon>Acerihabitans</taxon>
    </lineage>
</organism>
<keyword evidence="3" id="KW-1185">Reference proteome</keyword>
<sequence length="130" mass="14835">MLTSHMRIARPVTDLDRSRELYCSGLGMRVLGSFTGHNGFNGVMLGAANLPWHFEFTLCEQHPVIPTPTPEDLLVLYLPDEPLWLRSCQRLVDAGFDRVVSFNPYWDAAGRTFQDHDGYRLVLQNRAWGD</sequence>
<dbReference type="RefSeq" id="WP_162366501.1">
    <property type="nucleotide sequence ID" value="NZ_WUBS01000009.1"/>
</dbReference>
<dbReference type="AlphaFoldDB" id="A0A845SMD6"/>